<gene>
    <name evidence="3" type="ORF">Taro_024625</name>
</gene>
<evidence type="ECO:0000259" key="2">
    <source>
        <dbReference type="Pfam" id="PF10469"/>
    </source>
</evidence>
<dbReference type="InterPro" id="IPR019510">
    <property type="entry name" value="AKAP7-like_phosphoesterase"/>
</dbReference>
<dbReference type="PANTHER" id="PTHR13360:SF1">
    <property type="entry name" value="ACTIVATING SIGNAL COINTEGRATOR 1 COMPLEX SUBUNIT 1"/>
    <property type="match status" value="1"/>
</dbReference>
<name>A0A843VKW7_COLES</name>
<evidence type="ECO:0000313" key="3">
    <source>
        <dbReference type="EMBL" id="MQL91999.1"/>
    </source>
</evidence>
<keyword evidence="4" id="KW-1185">Reference proteome</keyword>
<comment type="caution">
    <text evidence="3">The sequence shown here is derived from an EMBL/GenBank/DDBJ whole genome shotgun (WGS) entry which is preliminary data.</text>
</comment>
<accession>A0A843VKW7</accession>
<dbReference type="Proteomes" id="UP000652761">
    <property type="component" value="Unassembled WGS sequence"/>
</dbReference>
<sequence>MIACSSSVSRMDGPKDTSAGIDRHKKRKKVTSWVPVSTQYNPKEGHSVMTTDNGNQCITMNHGVKPVTKFHVRSVHSQPSLTSDATDLTQASEIMYNSVGQSTSSINSMDNSKQNKVLDQEGMDSTPNAGGENMSPYHCVASDSITAETVSQEQSKQDDGDGLGLELNAGLKDEAEIHSASVEVDASLLRFVKGKGGATQSLIEKDLVIQGSCVENVSKAADKINRVLEEAINSSLLDYSHFVSLPLAIHPELVDKLNNFQNSILGNSSPDGNNGNRKDNQSEDVDVAVKMEIEDDKEHVKVDIVSITKKSYRQLNSVLSDLGIDRSIFIKPKTFHLTVLMLKLWNKERVAAATEVLQNVHHKVLEALENRPISIRLKGLECMKGSPAKARVLYSPIEEIGGEGRLMHACRVITEAYVEAGLVLDKDARQSLKLHATLMNARHRKGKTKKGRHDSFDARSIFKMYSSEDWGEYLIPEVHLSQRFAFDENGYYHCCASIPFPENMKID</sequence>
<dbReference type="SUPFAM" id="SSF55144">
    <property type="entry name" value="LigT-like"/>
    <property type="match status" value="1"/>
</dbReference>
<evidence type="ECO:0000256" key="1">
    <source>
        <dbReference type="SAM" id="MobiDB-lite"/>
    </source>
</evidence>
<dbReference type="AlphaFoldDB" id="A0A843VKW7"/>
<proteinExistence type="predicted"/>
<dbReference type="Pfam" id="PF10469">
    <property type="entry name" value="AKAP7_NLS"/>
    <property type="match status" value="1"/>
</dbReference>
<dbReference type="OrthoDB" id="277832at2759"/>
<organism evidence="3 4">
    <name type="scientific">Colocasia esculenta</name>
    <name type="common">Wild taro</name>
    <name type="synonym">Arum esculentum</name>
    <dbReference type="NCBI Taxonomy" id="4460"/>
    <lineage>
        <taxon>Eukaryota</taxon>
        <taxon>Viridiplantae</taxon>
        <taxon>Streptophyta</taxon>
        <taxon>Embryophyta</taxon>
        <taxon>Tracheophyta</taxon>
        <taxon>Spermatophyta</taxon>
        <taxon>Magnoliopsida</taxon>
        <taxon>Liliopsida</taxon>
        <taxon>Araceae</taxon>
        <taxon>Aroideae</taxon>
        <taxon>Colocasieae</taxon>
        <taxon>Colocasia</taxon>
    </lineage>
</organism>
<dbReference type="Gene3D" id="3.90.1140.10">
    <property type="entry name" value="Cyclic phosphodiesterase"/>
    <property type="match status" value="1"/>
</dbReference>
<reference evidence="3" key="1">
    <citation type="submission" date="2017-07" db="EMBL/GenBank/DDBJ databases">
        <title>Taro Niue Genome Assembly and Annotation.</title>
        <authorList>
            <person name="Atibalentja N."/>
            <person name="Keating K."/>
            <person name="Fields C.J."/>
        </authorList>
    </citation>
    <scope>NUCLEOTIDE SEQUENCE</scope>
    <source>
        <strain evidence="3">Niue_2</strain>
        <tissue evidence="3">Leaf</tissue>
    </source>
</reference>
<dbReference type="GO" id="GO:0006307">
    <property type="term" value="P:DNA alkylation repair"/>
    <property type="evidence" value="ECO:0007669"/>
    <property type="project" value="InterPro"/>
</dbReference>
<protein>
    <recommendedName>
        <fullName evidence="2">A-kinase anchor protein 7-like phosphoesterase domain-containing protein</fullName>
    </recommendedName>
</protein>
<dbReference type="GO" id="GO:0006355">
    <property type="term" value="P:regulation of DNA-templated transcription"/>
    <property type="evidence" value="ECO:0007669"/>
    <property type="project" value="TreeGrafter"/>
</dbReference>
<feature type="domain" description="A-kinase anchor protein 7-like phosphoesterase" evidence="2">
    <location>
        <begin position="239"/>
        <end position="500"/>
    </location>
</feature>
<dbReference type="PANTHER" id="PTHR13360">
    <property type="entry name" value="ACTIVATING SIGNAL COINTEGRATOR 1 COMPLEX SUBUNIT 1"/>
    <property type="match status" value="1"/>
</dbReference>
<dbReference type="InterPro" id="IPR009097">
    <property type="entry name" value="Cyclic_Pdiesterase"/>
</dbReference>
<dbReference type="GO" id="GO:0005634">
    <property type="term" value="C:nucleus"/>
    <property type="evidence" value="ECO:0007669"/>
    <property type="project" value="TreeGrafter"/>
</dbReference>
<dbReference type="InterPro" id="IPR009210">
    <property type="entry name" value="ASCC1"/>
</dbReference>
<evidence type="ECO:0000313" key="4">
    <source>
        <dbReference type="Proteomes" id="UP000652761"/>
    </source>
</evidence>
<dbReference type="EMBL" id="NMUH01001399">
    <property type="protein sequence ID" value="MQL91999.1"/>
    <property type="molecule type" value="Genomic_DNA"/>
</dbReference>
<feature type="region of interest" description="Disordered" evidence="1">
    <location>
        <begin position="1"/>
        <end position="30"/>
    </location>
</feature>